<dbReference type="PATRIC" id="fig|862908.3.peg.3116"/>
<dbReference type="eggNOG" id="COG0491">
    <property type="taxonomic scope" value="Bacteria"/>
</dbReference>
<evidence type="ECO:0000256" key="3">
    <source>
        <dbReference type="ARBA" id="ARBA00022723"/>
    </source>
</evidence>
<accession>E1X0I5</accession>
<evidence type="ECO:0000313" key="7">
    <source>
        <dbReference type="EMBL" id="CBW28011.1"/>
    </source>
</evidence>
<dbReference type="SUPFAM" id="SSF56281">
    <property type="entry name" value="Metallo-hydrolase/oxidoreductase"/>
    <property type="match status" value="1"/>
</dbReference>
<sequence>MKLILFIFILSKAVSAQDYKLPILGSGFVKVYRLETGHNDSPEALVYARGKWGTTHRSTHNAFAFDHNGERYLIDTGFGEGIEKQFQKMPFWAKLLFRYEQTENIKEVQKQNPKGIFLTHLHWDHASALEEFLGSDVIVDKEEYKDAFSEGRPEHAFLSSQYDHSGINWKFIKWTKKKYGPFKKYYDVFSDGSVILLPLYGHTKGSIGVLVRVSSKERIFFVGDSVWHASQIYEKSHKMWLSSCLTDGSKEEVFEKIILMHNVWRENKDIKFAPSHHYEAIKFIPSLKL</sequence>
<dbReference type="Gene3D" id="3.60.15.10">
    <property type="entry name" value="Ribonuclease Z/Hydroxyacylglutathione hydrolase-like"/>
    <property type="match status" value="1"/>
</dbReference>
<dbReference type="InterPro" id="IPR051013">
    <property type="entry name" value="MBL_superfamily_lactonases"/>
</dbReference>
<dbReference type="Proteomes" id="UP000008963">
    <property type="component" value="Chromosome"/>
</dbReference>
<dbReference type="PANTHER" id="PTHR42978">
    <property type="entry name" value="QUORUM-QUENCHING LACTONASE YTNP-RELATED-RELATED"/>
    <property type="match status" value="1"/>
</dbReference>
<evidence type="ECO:0000256" key="1">
    <source>
        <dbReference type="ARBA" id="ARBA00001947"/>
    </source>
</evidence>
<dbReference type="STRING" id="862908.BMS_3262"/>
<proteinExistence type="inferred from homology"/>
<name>E1X0I5_HALMS</name>
<keyword evidence="3" id="KW-0479">Metal-binding</keyword>
<dbReference type="InterPro" id="IPR001279">
    <property type="entry name" value="Metallo-B-lactamas"/>
</dbReference>
<evidence type="ECO:0000259" key="6">
    <source>
        <dbReference type="SMART" id="SM00849"/>
    </source>
</evidence>
<comment type="similarity">
    <text evidence="2">Belongs to the metallo-beta-lactamase superfamily.</text>
</comment>
<dbReference type="HOGENOM" id="CLU_071024_0_0_7"/>
<keyword evidence="4" id="KW-0378">Hydrolase</keyword>
<comment type="cofactor">
    <cofactor evidence="1">
        <name>Zn(2+)</name>
        <dbReference type="ChEBI" id="CHEBI:29105"/>
    </cofactor>
</comment>
<protein>
    <submittedName>
        <fullName evidence="7">Exported protein</fullName>
    </submittedName>
</protein>
<dbReference type="Pfam" id="PF00753">
    <property type="entry name" value="Lactamase_B"/>
    <property type="match status" value="1"/>
</dbReference>
<dbReference type="InterPro" id="IPR036866">
    <property type="entry name" value="RibonucZ/Hydroxyglut_hydro"/>
</dbReference>
<evidence type="ECO:0000256" key="2">
    <source>
        <dbReference type="ARBA" id="ARBA00007749"/>
    </source>
</evidence>
<evidence type="ECO:0000256" key="5">
    <source>
        <dbReference type="ARBA" id="ARBA00022833"/>
    </source>
</evidence>
<dbReference type="GO" id="GO:0016787">
    <property type="term" value="F:hydrolase activity"/>
    <property type="evidence" value="ECO:0007669"/>
    <property type="project" value="UniProtKB-KW"/>
</dbReference>
<evidence type="ECO:0000313" key="8">
    <source>
        <dbReference type="Proteomes" id="UP000008963"/>
    </source>
</evidence>
<dbReference type="KEGG" id="bmx:BMS_3262"/>
<keyword evidence="8" id="KW-1185">Reference proteome</keyword>
<reference evidence="8" key="1">
    <citation type="journal article" date="2013" name="ISME J.">
        <title>A small predatory core genome in the divergent marine Bacteriovorax marinus SJ and the terrestrial Bdellovibrio bacteriovorus.</title>
        <authorList>
            <person name="Crossman L.C."/>
            <person name="Chen H."/>
            <person name="Cerdeno-Tarraga A.M."/>
            <person name="Brooks K."/>
            <person name="Quail M.A."/>
            <person name="Pineiro S.A."/>
            <person name="Hobley L."/>
            <person name="Sockett R.E."/>
            <person name="Bentley S.D."/>
            <person name="Parkhill J."/>
            <person name="Williams H.N."/>
            <person name="Stine O.C."/>
        </authorList>
    </citation>
    <scope>NUCLEOTIDE SEQUENCE [LARGE SCALE GENOMIC DNA]</scope>
    <source>
        <strain evidence="8">ATCC BAA-682 / DSM 15412 / SJ</strain>
    </source>
</reference>
<dbReference type="AlphaFoldDB" id="E1X0I5"/>
<dbReference type="PANTHER" id="PTHR42978:SF2">
    <property type="entry name" value="102 KBASES UNSTABLE REGION: FROM 1 TO 119443"/>
    <property type="match status" value="1"/>
</dbReference>
<organism evidence="7 8">
    <name type="scientific">Halobacteriovorax marinus (strain ATCC BAA-682 / DSM 15412 / SJ)</name>
    <name type="common">Bacteriovorax marinus</name>
    <dbReference type="NCBI Taxonomy" id="862908"/>
    <lineage>
        <taxon>Bacteria</taxon>
        <taxon>Pseudomonadati</taxon>
        <taxon>Bdellovibrionota</taxon>
        <taxon>Bacteriovoracia</taxon>
        <taxon>Bacteriovoracales</taxon>
        <taxon>Halobacteriovoraceae</taxon>
        <taxon>Halobacteriovorax</taxon>
    </lineage>
</organism>
<dbReference type="SMART" id="SM00849">
    <property type="entry name" value="Lactamase_B"/>
    <property type="match status" value="1"/>
</dbReference>
<keyword evidence="5" id="KW-0862">Zinc</keyword>
<dbReference type="GO" id="GO:0046872">
    <property type="term" value="F:metal ion binding"/>
    <property type="evidence" value="ECO:0007669"/>
    <property type="project" value="UniProtKB-KW"/>
</dbReference>
<dbReference type="EMBL" id="FQ312005">
    <property type="protein sequence ID" value="CBW28011.1"/>
    <property type="molecule type" value="Genomic_DNA"/>
</dbReference>
<evidence type="ECO:0000256" key="4">
    <source>
        <dbReference type="ARBA" id="ARBA00022801"/>
    </source>
</evidence>
<dbReference type="OrthoDB" id="5443440at2"/>
<gene>
    <name evidence="7" type="ordered locus">BMS_3262</name>
</gene>
<dbReference type="RefSeq" id="WP_014245781.1">
    <property type="nucleotide sequence ID" value="NC_016620.1"/>
</dbReference>
<feature type="domain" description="Metallo-beta-lactamase" evidence="6">
    <location>
        <begin position="59"/>
        <end position="276"/>
    </location>
</feature>